<evidence type="ECO:0000313" key="1">
    <source>
        <dbReference type="EMBL" id="PUZ43899.1"/>
    </source>
</evidence>
<dbReference type="AlphaFoldDB" id="A0A2T7CKN2"/>
<dbReference type="OrthoDB" id="719728at2759"/>
<name>A0A2T7CKN2_9POAL</name>
<dbReference type="EMBL" id="CM009756">
    <property type="protein sequence ID" value="PUZ43899.1"/>
    <property type="molecule type" value="Genomic_DNA"/>
</dbReference>
<dbReference type="PANTHER" id="PTHR33074">
    <property type="entry name" value="EXPRESSED PROTEIN-RELATED"/>
    <property type="match status" value="1"/>
</dbReference>
<proteinExistence type="predicted"/>
<dbReference type="Proteomes" id="UP000244336">
    <property type="component" value="Chromosome 8"/>
</dbReference>
<sequence length="206" mass="22896">MDAQATQPPSGSSAYPRWVMLKHYGNREDESSCSSADAKTLAAARTSTGLLIRVAFSLPPPPAMSRLLFHLPDAEKVHAEVVAAHGDSVLIDVHFSKQQRRRDDNAQNYFVYNAGAAAAEPPRPPSLSQLRRLHAGTQISTTVKCKAAKAVAKSNIHVVRSTTWYHRADEAWWRYKPMTRRVIGEGLESRPRLLYGDSNFTWIGTQ</sequence>
<accession>A0A2T7CKN2</accession>
<keyword evidence="2" id="KW-1185">Reference proteome</keyword>
<dbReference type="PANTHER" id="PTHR33074:SF76">
    <property type="entry name" value="OS11G0569701 PROTEIN"/>
    <property type="match status" value="1"/>
</dbReference>
<reference evidence="1 2" key="1">
    <citation type="submission" date="2018-04" db="EMBL/GenBank/DDBJ databases">
        <title>WGS assembly of Panicum hallii var. hallii HAL2.</title>
        <authorList>
            <person name="Lovell J."/>
            <person name="Jenkins J."/>
            <person name="Lowry D."/>
            <person name="Mamidi S."/>
            <person name="Sreedasyam A."/>
            <person name="Weng X."/>
            <person name="Barry K."/>
            <person name="Bonette J."/>
            <person name="Campitelli B."/>
            <person name="Daum C."/>
            <person name="Gordon S."/>
            <person name="Gould B."/>
            <person name="Lipzen A."/>
            <person name="MacQueen A."/>
            <person name="Palacio-Mejia J."/>
            <person name="Plott C."/>
            <person name="Shakirov E."/>
            <person name="Shu S."/>
            <person name="Yoshinaga Y."/>
            <person name="Zane M."/>
            <person name="Rokhsar D."/>
            <person name="Grimwood J."/>
            <person name="Schmutz J."/>
            <person name="Juenger T."/>
        </authorList>
    </citation>
    <scope>NUCLEOTIDE SEQUENCE [LARGE SCALE GENOMIC DNA]</scope>
    <source>
        <strain evidence="2">cv. HAL2</strain>
    </source>
</reference>
<protein>
    <submittedName>
        <fullName evidence="1">Uncharacterized protein</fullName>
    </submittedName>
</protein>
<organism evidence="1 2">
    <name type="scientific">Panicum hallii var. hallii</name>
    <dbReference type="NCBI Taxonomy" id="1504633"/>
    <lineage>
        <taxon>Eukaryota</taxon>
        <taxon>Viridiplantae</taxon>
        <taxon>Streptophyta</taxon>
        <taxon>Embryophyta</taxon>
        <taxon>Tracheophyta</taxon>
        <taxon>Spermatophyta</taxon>
        <taxon>Magnoliopsida</taxon>
        <taxon>Liliopsida</taxon>
        <taxon>Poales</taxon>
        <taxon>Poaceae</taxon>
        <taxon>PACMAD clade</taxon>
        <taxon>Panicoideae</taxon>
        <taxon>Panicodae</taxon>
        <taxon>Paniceae</taxon>
        <taxon>Panicinae</taxon>
        <taxon>Panicum</taxon>
        <taxon>Panicum sect. Panicum</taxon>
    </lineage>
</organism>
<dbReference type="Gramene" id="PUZ43899">
    <property type="protein sequence ID" value="PUZ43899"/>
    <property type="gene ID" value="GQ55_8G044000"/>
</dbReference>
<gene>
    <name evidence="1" type="ORF">GQ55_8G044000</name>
</gene>
<evidence type="ECO:0000313" key="2">
    <source>
        <dbReference type="Proteomes" id="UP000244336"/>
    </source>
</evidence>